<evidence type="ECO:0000313" key="10">
    <source>
        <dbReference type="Proteomes" id="UP000549394"/>
    </source>
</evidence>
<dbReference type="PANTHER" id="PTHR11819:SF195">
    <property type="entry name" value="SODIUM_GLUCOSE COTRANSPORTER 4"/>
    <property type="match status" value="1"/>
</dbReference>
<dbReference type="InterPro" id="IPR018212">
    <property type="entry name" value="Na/solute_symporter_CS"/>
</dbReference>
<accession>A0A7I8W4S1</accession>
<feature type="transmembrane region" description="Helical" evidence="8">
    <location>
        <begin position="124"/>
        <end position="150"/>
    </location>
</feature>
<feature type="transmembrane region" description="Helical" evidence="8">
    <location>
        <begin position="631"/>
        <end position="651"/>
    </location>
</feature>
<dbReference type="EMBL" id="CAJFCJ010000018">
    <property type="protein sequence ID" value="CAD5122669.1"/>
    <property type="molecule type" value="Genomic_DNA"/>
</dbReference>
<evidence type="ECO:0000256" key="8">
    <source>
        <dbReference type="SAM" id="Phobius"/>
    </source>
</evidence>
<proteinExistence type="inferred from homology"/>
<feature type="transmembrane region" description="Helical" evidence="8">
    <location>
        <begin position="48"/>
        <end position="72"/>
    </location>
</feature>
<feature type="transmembrane region" description="Helical" evidence="8">
    <location>
        <begin position="403"/>
        <end position="424"/>
    </location>
</feature>
<gene>
    <name evidence="9" type="ORF">DGYR_LOCUS10452</name>
</gene>
<protein>
    <submittedName>
        <fullName evidence="9">DgyrCDS11079</fullName>
    </submittedName>
</protein>
<evidence type="ECO:0000256" key="7">
    <source>
        <dbReference type="SAM" id="MobiDB-lite"/>
    </source>
</evidence>
<feature type="transmembrane region" description="Helical" evidence="8">
    <location>
        <begin position="256"/>
        <end position="273"/>
    </location>
</feature>
<feature type="transmembrane region" description="Helical" evidence="8">
    <location>
        <begin position="507"/>
        <end position="531"/>
    </location>
</feature>
<evidence type="ECO:0000256" key="6">
    <source>
        <dbReference type="RuleBase" id="RU362091"/>
    </source>
</evidence>
<dbReference type="PROSITE" id="PS00456">
    <property type="entry name" value="NA_SOLUT_SYMP_1"/>
    <property type="match status" value="1"/>
</dbReference>
<feature type="transmembrane region" description="Helical" evidence="8">
    <location>
        <begin position="6"/>
        <end position="27"/>
    </location>
</feature>
<evidence type="ECO:0000256" key="1">
    <source>
        <dbReference type="ARBA" id="ARBA00004141"/>
    </source>
</evidence>
<dbReference type="OrthoDB" id="6132759at2759"/>
<feature type="transmembrane region" description="Helical" evidence="8">
    <location>
        <begin position="190"/>
        <end position="211"/>
    </location>
</feature>
<dbReference type="GO" id="GO:0005886">
    <property type="term" value="C:plasma membrane"/>
    <property type="evidence" value="ECO:0007669"/>
    <property type="project" value="TreeGrafter"/>
</dbReference>
<feature type="transmembrane region" description="Helical" evidence="8">
    <location>
        <begin position="465"/>
        <end position="487"/>
    </location>
</feature>
<comment type="similarity">
    <text evidence="2 6">Belongs to the sodium:solute symporter (SSF) (TC 2.A.21) family.</text>
</comment>
<organism evidence="9 10">
    <name type="scientific">Dimorphilus gyrociliatus</name>
    <dbReference type="NCBI Taxonomy" id="2664684"/>
    <lineage>
        <taxon>Eukaryota</taxon>
        <taxon>Metazoa</taxon>
        <taxon>Spiralia</taxon>
        <taxon>Lophotrochozoa</taxon>
        <taxon>Annelida</taxon>
        <taxon>Polychaeta</taxon>
        <taxon>Polychaeta incertae sedis</taxon>
        <taxon>Dinophilidae</taxon>
        <taxon>Dimorphilus</taxon>
    </lineage>
</organism>
<feature type="compositionally biased region" description="Basic and acidic residues" evidence="7">
    <location>
        <begin position="563"/>
        <end position="573"/>
    </location>
</feature>
<evidence type="ECO:0000256" key="2">
    <source>
        <dbReference type="ARBA" id="ARBA00006434"/>
    </source>
</evidence>
<keyword evidence="5 8" id="KW-0472">Membrane</keyword>
<keyword evidence="3 8" id="KW-0812">Transmembrane</keyword>
<sequence length="652" mass="72287">MAVNIVWQDILIIAFYFVIVFAVGIYASCKASTDSAQGYFLAGQSSNWLLIGASTFATNIGAPMFIGIAGSAASSGISIVMFEWHAMFMLVALGWLFLPVYRACGCYTMPHYLQKRFGGKRIRLVLAIAHTLLTIISQVAGQMFAGALFMRQIFGWNLYLSVVLILAVTAIYTIGGGLTAVLWTDTIQTVILIAGSAALSGISLNRVGGFANLRWRYDRSYSNNTAYFNSYSNNLTCGLPKENAWNIFRPLDEDNPWLGMIIGLTILATNAWCTDQLCVQRSLSAKSISHAKGGVLLAAFLKITPFLFFVIPGMVSRVLFPDEIACSDPEDCKSICGNVNGCSNIAYPLLVVRIMPIGVRGLMLAALLAALISSLTSIFNSATTVFTMDIWRVVRKRAEEKELMLVSRLFTVLLIGISIAWLPILENIQGSQFWDYIQQIYSYILPPIVMVFLAGIFWNRTTEMAAFLTLLICITIGLARMIMTFAMPGPPCGSTEKDNRWPIISKVHYLHFAIILGGLSLFLLVGISIITKPRPMRKLHRTTFWTRNDKEFPEESEDENENENAKPIEKEIVEETEENVTPDRVTKGQRIKQLLLKYVCGQNQNSNSQEGPTKEEIKKMTSIVEDPKSKLLLDLGAAVCVGVAIFLHGFWA</sequence>
<dbReference type="NCBIfam" id="TIGR00813">
    <property type="entry name" value="sss"/>
    <property type="match status" value="1"/>
</dbReference>
<dbReference type="InterPro" id="IPR001734">
    <property type="entry name" value="Na/solute_symporter"/>
</dbReference>
<dbReference type="Proteomes" id="UP000549394">
    <property type="component" value="Unassembled WGS sequence"/>
</dbReference>
<dbReference type="GO" id="GO:0005412">
    <property type="term" value="F:D-glucose:sodium symporter activity"/>
    <property type="evidence" value="ECO:0007669"/>
    <property type="project" value="TreeGrafter"/>
</dbReference>
<feature type="transmembrane region" description="Helical" evidence="8">
    <location>
        <begin position="436"/>
        <end position="458"/>
    </location>
</feature>
<comment type="caution">
    <text evidence="9">The sequence shown here is derived from an EMBL/GenBank/DDBJ whole genome shotgun (WGS) entry which is preliminary data.</text>
</comment>
<keyword evidence="10" id="KW-1185">Reference proteome</keyword>
<dbReference type="Pfam" id="PF00474">
    <property type="entry name" value="SSF"/>
    <property type="match status" value="1"/>
</dbReference>
<evidence type="ECO:0000256" key="5">
    <source>
        <dbReference type="ARBA" id="ARBA00023136"/>
    </source>
</evidence>
<dbReference type="InterPro" id="IPR038377">
    <property type="entry name" value="Na/Glc_symporter_sf"/>
</dbReference>
<evidence type="ECO:0000256" key="4">
    <source>
        <dbReference type="ARBA" id="ARBA00022989"/>
    </source>
</evidence>
<dbReference type="PROSITE" id="PS50283">
    <property type="entry name" value="NA_SOLUT_SYMP_3"/>
    <property type="match status" value="1"/>
</dbReference>
<dbReference type="AlphaFoldDB" id="A0A7I8W4S1"/>
<feature type="transmembrane region" description="Helical" evidence="8">
    <location>
        <begin position="84"/>
        <end position="104"/>
    </location>
</feature>
<feature type="transmembrane region" description="Helical" evidence="8">
    <location>
        <begin position="294"/>
        <end position="315"/>
    </location>
</feature>
<evidence type="ECO:0000313" key="9">
    <source>
        <dbReference type="EMBL" id="CAD5122669.1"/>
    </source>
</evidence>
<dbReference type="Gene3D" id="1.20.1730.10">
    <property type="entry name" value="Sodium/glucose cotransporter"/>
    <property type="match status" value="1"/>
</dbReference>
<reference evidence="9 10" key="1">
    <citation type="submission" date="2020-08" db="EMBL/GenBank/DDBJ databases">
        <authorList>
            <person name="Hejnol A."/>
        </authorList>
    </citation>
    <scope>NUCLEOTIDE SEQUENCE [LARGE SCALE GENOMIC DNA]</scope>
</reference>
<feature type="transmembrane region" description="Helical" evidence="8">
    <location>
        <begin position="357"/>
        <end position="382"/>
    </location>
</feature>
<feature type="region of interest" description="Disordered" evidence="7">
    <location>
        <begin position="550"/>
        <end position="584"/>
    </location>
</feature>
<dbReference type="PANTHER" id="PTHR11819">
    <property type="entry name" value="SOLUTE CARRIER FAMILY 5"/>
    <property type="match status" value="1"/>
</dbReference>
<feature type="transmembrane region" description="Helical" evidence="8">
    <location>
        <begin position="156"/>
        <end position="183"/>
    </location>
</feature>
<comment type="subcellular location">
    <subcellularLocation>
        <location evidence="1">Membrane</location>
        <topology evidence="1">Multi-pass membrane protein</topology>
    </subcellularLocation>
</comment>
<evidence type="ECO:0000256" key="3">
    <source>
        <dbReference type="ARBA" id="ARBA00022692"/>
    </source>
</evidence>
<name>A0A7I8W4S1_9ANNE</name>
<keyword evidence="4 8" id="KW-1133">Transmembrane helix</keyword>